<proteinExistence type="predicted"/>
<gene>
    <name evidence="2" type="ORF">SAMN05444515_103105</name>
</gene>
<organism evidence="2 3">
    <name type="scientific">Ectothiorhodospira marina</name>
    <dbReference type="NCBI Taxonomy" id="1396821"/>
    <lineage>
        <taxon>Bacteria</taxon>
        <taxon>Pseudomonadati</taxon>
        <taxon>Pseudomonadota</taxon>
        <taxon>Gammaproteobacteria</taxon>
        <taxon>Chromatiales</taxon>
        <taxon>Ectothiorhodospiraceae</taxon>
        <taxon>Ectothiorhodospira</taxon>
    </lineage>
</organism>
<dbReference type="AlphaFoldDB" id="A0A1H7ICP1"/>
<dbReference type="Gene3D" id="3.40.50.2000">
    <property type="entry name" value="Glycogen Phosphorylase B"/>
    <property type="match status" value="2"/>
</dbReference>
<dbReference type="PANTHER" id="PTHR12526">
    <property type="entry name" value="GLYCOSYLTRANSFERASE"/>
    <property type="match status" value="1"/>
</dbReference>
<dbReference type="GO" id="GO:0016757">
    <property type="term" value="F:glycosyltransferase activity"/>
    <property type="evidence" value="ECO:0007669"/>
    <property type="project" value="UniProtKB-ARBA"/>
</dbReference>
<reference evidence="3" key="1">
    <citation type="submission" date="2016-10" db="EMBL/GenBank/DDBJ databases">
        <authorList>
            <person name="Varghese N."/>
            <person name="Submissions S."/>
        </authorList>
    </citation>
    <scope>NUCLEOTIDE SEQUENCE [LARGE SCALE GENOMIC DNA]</scope>
    <source>
        <strain evidence="3">DSM 241</strain>
    </source>
</reference>
<dbReference type="InterPro" id="IPR017522">
    <property type="entry name" value="Sugar_tfrase_PEP-CTERM_Stp2"/>
</dbReference>
<sequence length="388" mass="42733">MSSANASPGPRPLVAHLIYRLDVGGLENILLELIQGLPSDRYRHVVVCLDDFNPDFLHRLPPDTAIHALHKPPGLGLTTGYRFWRLMRRLRPDILHSCNMAALEYQPLAWLAGVPVRIHAEHGRDMGDLDGSNVKLQRLRRLLSPFVHRHLAVSSDLLEYLHRIGIPGGRAALLYNGVSTQRFKPRSPADAPLMPPGFDTSQGTLVIGTVGRMQPVKDQVSLVRAFAQLRSLRPEMFERLRLVLVGDGPERDAIAREVEHLDVSDQVWLTGARDDTPILLAGMDIFVLPSLAEGTPVTVLEAMASGLPVVASRVGGLPELVVEGETGSLVPPSSPAALAKVLVHYLDDPARIRREGQAARKRVETAFSLSAMIHRYDELYAGLLCRVR</sequence>
<protein>
    <submittedName>
        <fullName evidence="2">Sugar transferase, PEP-CTERM/EpsH1 system associated</fullName>
    </submittedName>
</protein>
<dbReference type="SUPFAM" id="SSF53756">
    <property type="entry name" value="UDP-Glycosyltransferase/glycogen phosphorylase"/>
    <property type="match status" value="1"/>
</dbReference>
<dbReference type="Proteomes" id="UP000199256">
    <property type="component" value="Unassembled WGS sequence"/>
</dbReference>
<evidence type="ECO:0000313" key="2">
    <source>
        <dbReference type="EMBL" id="SEK60291.1"/>
    </source>
</evidence>
<feature type="domain" description="Glycosyltransferase subfamily 4-like N-terminal" evidence="1">
    <location>
        <begin position="23"/>
        <end position="182"/>
    </location>
</feature>
<evidence type="ECO:0000259" key="1">
    <source>
        <dbReference type="Pfam" id="PF13439"/>
    </source>
</evidence>
<accession>A0A1H7ICP1</accession>
<dbReference type="STRING" id="1396821.SAMN05444515_103105"/>
<dbReference type="EMBL" id="FOAA01000003">
    <property type="protein sequence ID" value="SEK60291.1"/>
    <property type="molecule type" value="Genomic_DNA"/>
</dbReference>
<keyword evidence="2" id="KW-0808">Transferase</keyword>
<evidence type="ECO:0000313" key="3">
    <source>
        <dbReference type="Proteomes" id="UP000199256"/>
    </source>
</evidence>
<name>A0A1H7ICP1_9GAMM</name>
<dbReference type="NCBIfam" id="TIGR03088">
    <property type="entry name" value="stp2"/>
    <property type="match status" value="1"/>
</dbReference>
<dbReference type="Pfam" id="PF13439">
    <property type="entry name" value="Glyco_transf_4"/>
    <property type="match status" value="1"/>
</dbReference>
<dbReference type="InterPro" id="IPR028098">
    <property type="entry name" value="Glyco_trans_4-like_N"/>
</dbReference>
<dbReference type="Pfam" id="PF13692">
    <property type="entry name" value="Glyco_trans_1_4"/>
    <property type="match status" value="1"/>
</dbReference>
<keyword evidence="3" id="KW-1185">Reference proteome</keyword>